<dbReference type="PANTHER" id="PTHR23514:SF13">
    <property type="entry name" value="INNER MEMBRANE PROTEIN YBJJ"/>
    <property type="match status" value="1"/>
</dbReference>
<feature type="transmembrane region" description="Helical" evidence="5">
    <location>
        <begin position="352"/>
        <end position="371"/>
    </location>
</feature>
<dbReference type="PANTHER" id="PTHR23514">
    <property type="entry name" value="BYPASS OF STOP CODON PROTEIN 6"/>
    <property type="match status" value="1"/>
</dbReference>
<evidence type="ECO:0000313" key="7">
    <source>
        <dbReference type="EMBL" id="TDU24101.1"/>
    </source>
</evidence>
<dbReference type="InterPro" id="IPR011701">
    <property type="entry name" value="MFS"/>
</dbReference>
<proteinExistence type="predicted"/>
<evidence type="ECO:0000256" key="5">
    <source>
        <dbReference type="SAM" id="Phobius"/>
    </source>
</evidence>
<feature type="transmembrane region" description="Helical" evidence="5">
    <location>
        <begin position="204"/>
        <end position="225"/>
    </location>
</feature>
<dbReference type="CDD" id="cd17393">
    <property type="entry name" value="MFS_MosC_like"/>
    <property type="match status" value="1"/>
</dbReference>
<dbReference type="OrthoDB" id="9810941at2"/>
<dbReference type="Gene3D" id="1.20.1250.20">
    <property type="entry name" value="MFS general substrate transporter like domains"/>
    <property type="match status" value="2"/>
</dbReference>
<feature type="transmembrane region" description="Helical" evidence="5">
    <location>
        <begin position="139"/>
        <end position="158"/>
    </location>
</feature>
<dbReference type="PROSITE" id="PS50850">
    <property type="entry name" value="MFS"/>
    <property type="match status" value="1"/>
</dbReference>
<reference evidence="7 8" key="1">
    <citation type="submission" date="2019-03" db="EMBL/GenBank/DDBJ databases">
        <title>Genomic Encyclopedia of Type Strains, Phase IV (KMG-IV): sequencing the most valuable type-strain genomes for metagenomic binning, comparative biology and taxonomic classification.</title>
        <authorList>
            <person name="Goeker M."/>
        </authorList>
    </citation>
    <scope>NUCLEOTIDE SEQUENCE [LARGE SCALE GENOMIC DNA]</scope>
    <source>
        <strain evidence="7 8">DSM 6770</strain>
    </source>
</reference>
<dbReference type="AlphaFoldDB" id="A0A4R7NTZ3"/>
<feature type="transmembrane region" description="Helical" evidence="5">
    <location>
        <begin position="97"/>
        <end position="118"/>
    </location>
</feature>
<feature type="transmembrane region" description="Helical" evidence="5">
    <location>
        <begin position="164"/>
        <end position="184"/>
    </location>
</feature>
<sequence>MATEAHLHQMRFRNTLTFLSNGFGIGVWSIEIAPVRLIVGISEAVLGLALFGFAAAALLGMRVGARMSDRWPINRVCGVLGLAFAVALFLPCLARDIGTLVITLILLGATNGALDVAMNTRGSLIENRYDRPIMSSFHAAWSIGGAAGAALAGVLTGFGFGPVIVLSIAALFVAVSLAASSGAYQPPAPLANECSSSCGKRRQLDPRLAGLCLLAFCALFTEGAIADWSSIYLQGVLESGFAIGFFAFSAGMSVGRLGGDRAVTRYGRLRVGSLGALIAGLAMAYVLWAPSLGTACICFLLTGQGMSNVVPMTFSMAGQVTAKTSQGIAMAATFGYTGFLLGPAFIGGLTHFLTLPLALMVLVITIGVIALTSQFVFPPKEADYQSARK</sequence>
<evidence type="ECO:0000256" key="2">
    <source>
        <dbReference type="ARBA" id="ARBA00022692"/>
    </source>
</evidence>
<dbReference type="RefSeq" id="WP_133695841.1">
    <property type="nucleotide sequence ID" value="NZ_SOBR01000002.1"/>
</dbReference>
<name>A0A4R7NTZ3_9GAMM</name>
<feature type="domain" description="Major facilitator superfamily (MFS) profile" evidence="6">
    <location>
        <begin position="10"/>
        <end position="382"/>
    </location>
</feature>
<keyword evidence="4 5" id="KW-0472">Membrane</keyword>
<dbReference type="SUPFAM" id="SSF103473">
    <property type="entry name" value="MFS general substrate transporter"/>
    <property type="match status" value="1"/>
</dbReference>
<organism evidence="7 8">
    <name type="scientific">Chromohalobacter marismortui</name>
    <dbReference type="NCBI Taxonomy" id="42055"/>
    <lineage>
        <taxon>Bacteria</taxon>
        <taxon>Pseudomonadati</taxon>
        <taxon>Pseudomonadota</taxon>
        <taxon>Gammaproteobacteria</taxon>
        <taxon>Oceanospirillales</taxon>
        <taxon>Halomonadaceae</taxon>
        <taxon>Chromohalobacter</taxon>
    </lineage>
</organism>
<keyword evidence="8" id="KW-1185">Reference proteome</keyword>
<accession>A0A4R7NTZ3</accession>
<dbReference type="Proteomes" id="UP000295380">
    <property type="component" value="Unassembled WGS sequence"/>
</dbReference>
<feature type="transmembrane region" description="Helical" evidence="5">
    <location>
        <begin position="73"/>
        <end position="91"/>
    </location>
</feature>
<keyword evidence="2 5" id="KW-0812">Transmembrane</keyword>
<dbReference type="InterPro" id="IPR051788">
    <property type="entry name" value="MFS_Transporter"/>
</dbReference>
<comment type="subcellular location">
    <subcellularLocation>
        <location evidence="1">Membrane</location>
        <topology evidence="1">Multi-pass membrane protein</topology>
    </subcellularLocation>
</comment>
<feature type="transmembrane region" description="Helical" evidence="5">
    <location>
        <begin position="267"/>
        <end position="286"/>
    </location>
</feature>
<feature type="transmembrane region" description="Helical" evidence="5">
    <location>
        <begin position="36"/>
        <end position="61"/>
    </location>
</feature>
<keyword evidence="3 5" id="KW-1133">Transmembrane helix</keyword>
<feature type="transmembrane region" description="Helical" evidence="5">
    <location>
        <begin position="327"/>
        <end position="346"/>
    </location>
</feature>
<gene>
    <name evidence="7" type="ORF">C8E00_102605</name>
</gene>
<evidence type="ECO:0000313" key="8">
    <source>
        <dbReference type="Proteomes" id="UP000295380"/>
    </source>
</evidence>
<dbReference type="Pfam" id="PF07690">
    <property type="entry name" value="MFS_1"/>
    <property type="match status" value="1"/>
</dbReference>
<evidence type="ECO:0000256" key="4">
    <source>
        <dbReference type="ARBA" id="ARBA00023136"/>
    </source>
</evidence>
<comment type="caution">
    <text evidence="7">The sequence shown here is derived from an EMBL/GenBank/DDBJ whole genome shotgun (WGS) entry which is preliminary data.</text>
</comment>
<dbReference type="GO" id="GO:0022857">
    <property type="term" value="F:transmembrane transporter activity"/>
    <property type="evidence" value="ECO:0007669"/>
    <property type="project" value="InterPro"/>
</dbReference>
<feature type="transmembrane region" description="Helical" evidence="5">
    <location>
        <begin position="231"/>
        <end position="255"/>
    </location>
</feature>
<dbReference type="InterPro" id="IPR036259">
    <property type="entry name" value="MFS_trans_sf"/>
</dbReference>
<dbReference type="EMBL" id="SOBR01000002">
    <property type="protein sequence ID" value="TDU24101.1"/>
    <property type="molecule type" value="Genomic_DNA"/>
</dbReference>
<evidence type="ECO:0000259" key="6">
    <source>
        <dbReference type="PROSITE" id="PS50850"/>
    </source>
</evidence>
<dbReference type="GO" id="GO:0016020">
    <property type="term" value="C:membrane"/>
    <property type="evidence" value="ECO:0007669"/>
    <property type="project" value="UniProtKB-SubCell"/>
</dbReference>
<evidence type="ECO:0000256" key="3">
    <source>
        <dbReference type="ARBA" id="ARBA00022989"/>
    </source>
</evidence>
<evidence type="ECO:0000256" key="1">
    <source>
        <dbReference type="ARBA" id="ARBA00004141"/>
    </source>
</evidence>
<feature type="transmembrane region" description="Helical" evidence="5">
    <location>
        <begin position="12"/>
        <end position="30"/>
    </location>
</feature>
<dbReference type="InterPro" id="IPR020846">
    <property type="entry name" value="MFS_dom"/>
</dbReference>
<protein>
    <submittedName>
        <fullName evidence="7">Putative MFS family arabinose efflux permease</fullName>
    </submittedName>
</protein>